<reference evidence="1 2" key="1">
    <citation type="submission" date="2018-05" db="EMBL/GenBank/DDBJ databases">
        <title>Genomic Encyclopedia of Type Strains, Phase IV (KMG-IV): sequencing the most valuable type-strain genomes for metagenomic binning, comparative biology and taxonomic classification.</title>
        <authorList>
            <person name="Goeker M."/>
        </authorList>
    </citation>
    <scope>NUCLEOTIDE SEQUENCE [LARGE SCALE GENOMIC DNA]</scope>
    <source>
        <strain evidence="1 2">DSM 7229</strain>
    </source>
</reference>
<dbReference type="AlphaFoldDB" id="A0A2V2A8M4"/>
<dbReference type="EMBL" id="QGGM01000005">
    <property type="protein sequence ID" value="PWK13278.1"/>
    <property type="molecule type" value="Genomic_DNA"/>
</dbReference>
<name>A0A2V2A8M4_PSYIM</name>
<organism evidence="1 2">
    <name type="scientific">Psychrobacter immobilis</name>
    <dbReference type="NCBI Taxonomy" id="498"/>
    <lineage>
        <taxon>Bacteria</taxon>
        <taxon>Pseudomonadati</taxon>
        <taxon>Pseudomonadota</taxon>
        <taxon>Gammaproteobacteria</taxon>
        <taxon>Moraxellales</taxon>
        <taxon>Moraxellaceae</taxon>
        <taxon>Psychrobacter</taxon>
    </lineage>
</organism>
<accession>A0A2V2A8M4</accession>
<dbReference type="Proteomes" id="UP000245655">
    <property type="component" value="Unassembled WGS sequence"/>
</dbReference>
<evidence type="ECO:0000313" key="2">
    <source>
        <dbReference type="Proteomes" id="UP000245655"/>
    </source>
</evidence>
<protein>
    <submittedName>
        <fullName evidence="1">Uncharacterized protein</fullName>
    </submittedName>
</protein>
<dbReference type="RefSeq" id="WP_228244499.1">
    <property type="nucleotide sequence ID" value="NZ_CAJGZY010000005.1"/>
</dbReference>
<comment type="caution">
    <text evidence="1">The sequence shown here is derived from an EMBL/GenBank/DDBJ whole genome shotgun (WGS) entry which is preliminary data.</text>
</comment>
<gene>
    <name evidence="1" type="ORF">C8D84_10591</name>
</gene>
<sequence length="322" mass="33725">MTIHIDMPALLTINKKAFTQHSLVKKSVISTAIPTILAGALLTVSTAHAAPEIAITSSAGNSTTVVEQYSDGKTATITATPHGITMQDGMPYAVTQVTNVPRYTVRQVASSGASNTVVTQGSTTVTSVPVTNQMTDQTSKVDVIAVPTTSVTQVLPVTTATQLPVINTPTTTVVTSQPATTQIVSTSLDALQLTPTFSTPDVVNAQTKVMKILKNKDGREVAVPANHIAPGDIIEYHTTYTNTTAQPVTDINAMVSLPNGVQLVSLNSPLPTLATTGGDSYQAIQQVGNTVVITENYSGLKWNLVDLPANAPQTVVIRAKVQ</sequence>
<proteinExistence type="predicted"/>
<evidence type="ECO:0000313" key="1">
    <source>
        <dbReference type="EMBL" id="PWK13278.1"/>
    </source>
</evidence>
<dbReference type="GeneID" id="60255010"/>
<keyword evidence="2" id="KW-1185">Reference proteome</keyword>